<reference evidence="3" key="1">
    <citation type="submission" date="2022-11" db="UniProtKB">
        <authorList>
            <consortium name="WormBaseParasite"/>
        </authorList>
    </citation>
    <scope>IDENTIFICATION</scope>
</reference>
<accession>A0A915K8J2</accession>
<feature type="transmembrane region" description="Helical" evidence="1">
    <location>
        <begin position="80"/>
        <end position="99"/>
    </location>
</feature>
<dbReference type="Proteomes" id="UP000887565">
    <property type="component" value="Unplaced"/>
</dbReference>
<keyword evidence="1" id="KW-1133">Transmembrane helix</keyword>
<organism evidence="2 3">
    <name type="scientific">Romanomermis culicivorax</name>
    <name type="common">Nematode worm</name>
    <dbReference type="NCBI Taxonomy" id="13658"/>
    <lineage>
        <taxon>Eukaryota</taxon>
        <taxon>Metazoa</taxon>
        <taxon>Ecdysozoa</taxon>
        <taxon>Nematoda</taxon>
        <taxon>Enoplea</taxon>
        <taxon>Dorylaimia</taxon>
        <taxon>Mermithida</taxon>
        <taxon>Mermithoidea</taxon>
        <taxon>Mermithidae</taxon>
        <taxon>Romanomermis</taxon>
    </lineage>
</organism>
<keyword evidence="1" id="KW-0812">Transmembrane</keyword>
<proteinExistence type="predicted"/>
<evidence type="ECO:0000256" key="1">
    <source>
        <dbReference type="SAM" id="Phobius"/>
    </source>
</evidence>
<dbReference type="WBParaSite" id="nRc.2.0.1.t34504-RA">
    <property type="protein sequence ID" value="nRc.2.0.1.t34504-RA"/>
    <property type="gene ID" value="nRc.2.0.1.g34504"/>
</dbReference>
<dbReference type="AlphaFoldDB" id="A0A915K8J2"/>
<keyword evidence="2" id="KW-1185">Reference proteome</keyword>
<evidence type="ECO:0000313" key="2">
    <source>
        <dbReference type="Proteomes" id="UP000887565"/>
    </source>
</evidence>
<evidence type="ECO:0000313" key="3">
    <source>
        <dbReference type="WBParaSite" id="nRc.2.0.1.t34504-RA"/>
    </source>
</evidence>
<feature type="transmembrane region" description="Helical" evidence="1">
    <location>
        <begin position="125"/>
        <end position="146"/>
    </location>
</feature>
<keyword evidence="1" id="KW-0472">Membrane</keyword>
<feature type="transmembrane region" description="Helical" evidence="1">
    <location>
        <begin position="233"/>
        <end position="251"/>
    </location>
</feature>
<protein>
    <submittedName>
        <fullName evidence="3">Uncharacterized protein</fullName>
    </submittedName>
</protein>
<name>A0A915K8J2_ROMCU</name>
<sequence length="313" mass="35093">MATVFSREIRPSRARYQTARRRIARFDVEQLAHLGVRIVDTGSAAKWCRSVRRHLAHAHALLARPGVLPVKGRRVGQRAAFAELVVAGAQLLLLLHAIITKEGRARGWKGTKKPTSSFNDLKSNLLNFITLFFVNVSSSWFVLLFIMTCKAIPDNRSKLSTMFYLSTKGNCIKNAIKKKKIKRKEKQFGAKTAIAKVAGTKIAGAETACAETTECQLTSAQATAPKMRRRNEATGICLSVLFMIFNTSLSLEKSLCDSHMNTLSDNAYCVYATCTLYLHHIWFRMLSKCFERCALQSYCLVQGKEKWVGYNAM</sequence>